<name>A0A9W6EZ40_9CHLO</name>
<feature type="compositionally biased region" description="Basic residues" evidence="1">
    <location>
        <begin position="13"/>
        <end position="22"/>
    </location>
</feature>
<feature type="compositionally biased region" description="Gly residues" evidence="1">
    <location>
        <begin position="389"/>
        <end position="410"/>
    </location>
</feature>
<dbReference type="EMBL" id="BRXU01000002">
    <property type="protein sequence ID" value="GLC49726.1"/>
    <property type="molecule type" value="Genomic_DNA"/>
</dbReference>
<evidence type="ECO:0000313" key="3">
    <source>
        <dbReference type="Proteomes" id="UP001165080"/>
    </source>
</evidence>
<accession>A0A9W6EZ40</accession>
<gene>
    <name evidence="2" type="primary">PLESTMB000266</name>
    <name evidence="2" type="ORF">PLESTB_000280100</name>
</gene>
<keyword evidence="3" id="KW-1185">Reference proteome</keyword>
<dbReference type="Proteomes" id="UP001165080">
    <property type="component" value="Unassembled WGS sequence"/>
</dbReference>
<feature type="compositionally biased region" description="Polar residues" evidence="1">
    <location>
        <begin position="23"/>
        <end position="35"/>
    </location>
</feature>
<feature type="compositionally biased region" description="Basic and acidic residues" evidence="1">
    <location>
        <begin position="326"/>
        <end position="339"/>
    </location>
</feature>
<dbReference type="AlphaFoldDB" id="A0A9W6EZ40"/>
<feature type="region of interest" description="Disordered" evidence="1">
    <location>
        <begin position="291"/>
        <end position="410"/>
    </location>
</feature>
<evidence type="ECO:0000256" key="1">
    <source>
        <dbReference type="SAM" id="MobiDB-lite"/>
    </source>
</evidence>
<reference evidence="2 3" key="1">
    <citation type="journal article" date="2023" name="Commun. Biol.">
        <title>Reorganization of the ancestral sex-determining regions during the evolution of trioecy in Pleodorina starrii.</title>
        <authorList>
            <person name="Takahashi K."/>
            <person name="Suzuki S."/>
            <person name="Kawai-Toyooka H."/>
            <person name="Yamamoto K."/>
            <person name="Hamaji T."/>
            <person name="Ootsuki R."/>
            <person name="Yamaguchi H."/>
            <person name="Kawachi M."/>
            <person name="Higashiyama T."/>
            <person name="Nozaki H."/>
        </authorList>
    </citation>
    <scope>NUCLEOTIDE SEQUENCE [LARGE SCALE GENOMIC DNA]</scope>
    <source>
        <strain evidence="2 3">NIES-4479</strain>
    </source>
</reference>
<proteinExistence type="predicted"/>
<evidence type="ECO:0000313" key="2">
    <source>
        <dbReference type="EMBL" id="GLC49726.1"/>
    </source>
</evidence>
<feature type="compositionally biased region" description="Low complexity" evidence="1">
    <location>
        <begin position="340"/>
        <end position="366"/>
    </location>
</feature>
<feature type="compositionally biased region" description="Pro residues" evidence="1">
    <location>
        <begin position="370"/>
        <end position="380"/>
    </location>
</feature>
<comment type="caution">
    <text evidence="2">The sequence shown here is derived from an EMBL/GenBank/DDBJ whole genome shotgun (WGS) entry which is preliminary data.</text>
</comment>
<dbReference type="PANTHER" id="PTHR35846:SF3">
    <property type="entry name" value="RGS DOMAIN-CONTAINING PROTEIN"/>
    <property type="match status" value="1"/>
</dbReference>
<sequence>MVARSPPADHRVRFTTRTRQLPRQRGTASHIPTGQPRTGPWVYGAGPWVYGAGPWVSGAGPRVYGAGPWVYGAGPWIYGAGPWVYGAGPWVYGAGPWVYGAGPWIYGAGLWDYGAGPLVCGAGPWVYGAGPWVYGAGLWDYGAGPLVCGAGPWVYGARPWVYGAGPLVCGAGPWVYGAGLWVYGAGLWDYGSGPLVCGAGPWVYGARPWQEVKEATPELYISRLRQALDEMNLKPDATIPYNRKLLLAKRVWELSRNAGEDATFITTTWISNKLEHLCKLPATPKAAAAAAPAARPAASTSQASGSHNVRGAAGVTACAGHKRSRDNHGPEGREPRRTAEGYAGRADDAAAAEARGEATAGPRGAAYDNAPPPPPPPPPAGLVERPSSGAGGVSSGGGAAAGAGAVGGQDAGSAIAPANAAEKLRGCGMDDQQMKALAIRIALPEETFLQELRTKVVDPLDADVKAAEDAADKAAKVAKEAAEVLAEAVAKYKQWEETASTALRAEHPDILLAVQGAASMVKPMANSYQEKAYAEGANIMAQTTQFSADAAFKMSQLAARQRNEEWGRVEQFACLRRNALGTQRLTAWSDIALGLVGQMSKEECWAAARAVGEAPRMGSQELERLCIFQERLRQKEDPLCRSLANELLTYIGLEMVVELGKGRRG</sequence>
<organism evidence="2 3">
    <name type="scientific">Pleodorina starrii</name>
    <dbReference type="NCBI Taxonomy" id="330485"/>
    <lineage>
        <taxon>Eukaryota</taxon>
        <taxon>Viridiplantae</taxon>
        <taxon>Chlorophyta</taxon>
        <taxon>core chlorophytes</taxon>
        <taxon>Chlorophyceae</taxon>
        <taxon>CS clade</taxon>
        <taxon>Chlamydomonadales</taxon>
        <taxon>Volvocaceae</taxon>
        <taxon>Pleodorina</taxon>
    </lineage>
</organism>
<feature type="region of interest" description="Disordered" evidence="1">
    <location>
        <begin position="1"/>
        <end position="35"/>
    </location>
</feature>
<protein>
    <submittedName>
        <fullName evidence="2">Uncharacterized protein</fullName>
    </submittedName>
</protein>
<dbReference type="PANTHER" id="PTHR35846">
    <property type="entry name" value="PROTEIN CBG05131"/>
    <property type="match status" value="1"/>
</dbReference>